<keyword evidence="5" id="KW-0249">Electron transport</keyword>
<protein>
    <submittedName>
        <fullName evidence="7">Uncharacterized protein</fullName>
    </submittedName>
</protein>
<dbReference type="Pfam" id="PF04800">
    <property type="entry name" value="NDUS4"/>
    <property type="match status" value="1"/>
</dbReference>
<dbReference type="GO" id="GO:0016020">
    <property type="term" value="C:membrane"/>
    <property type="evidence" value="ECO:0007669"/>
    <property type="project" value="UniProtKB-SubCell"/>
</dbReference>
<evidence type="ECO:0000256" key="5">
    <source>
        <dbReference type="ARBA" id="ARBA00022982"/>
    </source>
</evidence>
<evidence type="ECO:0000256" key="1">
    <source>
        <dbReference type="ARBA" id="ARBA00004370"/>
    </source>
</evidence>
<comment type="subcellular location">
    <subcellularLocation>
        <location evidence="1">Membrane</location>
    </subcellularLocation>
</comment>
<keyword evidence="4" id="KW-0809">Transit peptide</keyword>
<reference evidence="7 8" key="1">
    <citation type="journal article" date="2014" name="Mol. Plant Microbe Interact.">
        <title>The complete genome sequence of Candidatus Liberibacter americanus, associated with citrus Huanglongbing.</title>
        <authorList>
            <person name="Wulff N.A."/>
            <person name="Zhang S."/>
            <person name="Setubal J.C."/>
            <person name="Almeida N.F."/>
            <person name="Martins E.C."/>
            <person name="Harakava R."/>
            <person name="Kumar D."/>
            <person name="Rangel L.T."/>
            <person name="Foissac X."/>
            <person name="Bove J."/>
            <person name="Gabriel D.W."/>
        </authorList>
    </citation>
    <scope>NUCLEOTIDE SEQUENCE [LARGE SCALE GENOMIC DNA]</scope>
    <source>
        <strain evidence="7 8">Sao Paulo</strain>
    </source>
</reference>
<evidence type="ECO:0000256" key="4">
    <source>
        <dbReference type="ARBA" id="ARBA00022946"/>
    </source>
</evidence>
<evidence type="ECO:0000256" key="6">
    <source>
        <dbReference type="ARBA" id="ARBA00023136"/>
    </source>
</evidence>
<dbReference type="EMBL" id="CP006604">
    <property type="protein sequence ID" value="AHA28313.1"/>
    <property type="molecule type" value="Genomic_DNA"/>
</dbReference>
<evidence type="ECO:0000256" key="3">
    <source>
        <dbReference type="ARBA" id="ARBA00022660"/>
    </source>
</evidence>
<dbReference type="Gene3D" id="3.30.160.190">
    <property type="entry name" value="atu1810 like domain"/>
    <property type="match status" value="1"/>
</dbReference>
<keyword evidence="2" id="KW-0813">Transport</keyword>
<proteinExistence type="predicted"/>
<dbReference type="Proteomes" id="UP000017862">
    <property type="component" value="Chromosome"/>
</dbReference>
<dbReference type="AlphaFoldDB" id="U6B5W6"/>
<keyword evidence="3" id="KW-0679">Respiratory chain</keyword>
<sequence length="110" mass="12909">MGLNLFSMLAKIYYKCKTSTQSGKKGRIGMWVLDFERQDPTYVEPLLGYKSSKDTMQQVKLFFPSLEKAKKYADGHSIEYYVIPSYTSVVHTQKSYQDNFSYDRLQPWTH</sequence>
<dbReference type="InterPro" id="IPR006885">
    <property type="entry name" value="NADH_UbQ_FeS_4_mit-like"/>
</dbReference>
<evidence type="ECO:0000313" key="7">
    <source>
        <dbReference type="EMBL" id="AHA28313.1"/>
    </source>
</evidence>
<gene>
    <name evidence="7" type="ORF">lam_984</name>
</gene>
<dbReference type="GO" id="GO:0022900">
    <property type="term" value="P:electron transport chain"/>
    <property type="evidence" value="ECO:0007669"/>
    <property type="project" value="InterPro"/>
</dbReference>
<dbReference type="PATRIC" id="fig|1261131.3.peg.942"/>
<dbReference type="KEGG" id="lar:lam_984"/>
<evidence type="ECO:0000313" key="8">
    <source>
        <dbReference type="Proteomes" id="UP000017862"/>
    </source>
</evidence>
<accession>U6B5W6</accession>
<keyword evidence="8" id="KW-1185">Reference proteome</keyword>
<name>U6B5W6_9HYPH</name>
<keyword evidence="6" id="KW-0472">Membrane</keyword>
<dbReference type="STRING" id="1261131.lam_984"/>
<evidence type="ECO:0000256" key="2">
    <source>
        <dbReference type="ARBA" id="ARBA00022448"/>
    </source>
</evidence>
<dbReference type="HOGENOM" id="CLU_077196_4_1_5"/>
<dbReference type="InterPro" id="IPR038532">
    <property type="entry name" value="NDUFS4-like_sf"/>
</dbReference>
<organism evidence="7 8">
    <name type="scientific">Candidatus Liberibacter americanus str. Sao Paulo</name>
    <dbReference type="NCBI Taxonomy" id="1261131"/>
    <lineage>
        <taxon>Bacteria</taxon>
        <taxon>Pseudomonadati</taxon>
        <taxon>Pseudomonadota</taxon>
        <taxon>Alphaproteobacteria</taxon>
        <taxon>Hyphomicrobiales</taxon>
        <taxon>Rhizobiaceae</taxon>
        <taxon>Liberibacter</taxon>
    </lineage>
</organism>